<dbReference type="Pfam" id="PF03114">
    <property type="entry name" value="BAR"/>
    <property type="match status" value="1"/>
</dbReference>
<dbReference type="OrthoDB" id="14167at2759"/>
<feature type="domain" description="BAR" evidence="3">
    <location>
        <begin position="15"/>
        <end position="237"/>
    </location>
</feature>
<dbReference type="Proteomes" id="UP000799772">
    <property type="component" value="Unassembled WGS sequence"/>
</dbReference>
<organism evidence="4 5">
    <name type="scientific">Rhizodiscina lignyota</name>
    <dbReference type="NCBI Taxonomy" id="1504668"/>
    <lineage>
        <taxon>Eukaryota</taxon>
        <taxon>Fungi</taxon>
        <taxon>Dikarya</taxon>
        <taxon>Ascomycota</taxon>
        <taxon>Pezizomycotina</taxon>
        <taxon>Dothideomycetes</taxon>
        <taxon>Pleosporomycetidae</taxon>
        <taxon>Aulographales</taxon>
        <taxon>Rhizodiscinaceae</taxon>
        <taxon>Rhizodiscina</taxon>
    </lineage>
</organism>
<dbReference type="InterPro" id="IPR027267">
    <property type="entry name" value="AH/BAR_dom_sf"/>
</dbReference>
<evidence type="ECO:0000256" key="2">
    <source>
        <dbReference type="SAM" id="MobiDB-lite"/>
    </source>
</evidence>
<keyword evidence="5" id="KW-1185">Reference proteome</keyword>
<evidence type="ECO:0000313" key="5">
    <source>
        <dbReference type="Proteomes" id="UP000799772"/>
    </source>
</evidence>
<feature type="compositionally biased region" description="Basic and acidic residues" evidence="2">
    <location>
        <begin position="253"/>
        <end position="262"/>
    </location>
</feature>
<dbReference type="InterPro" id="IPR004148">
    <property type="entry name" value="BAR_dom"/>
</dbReference>
<evidence type="ECO:0000259" key="3">
    <source>
        <dbReference type="PROSITE" id="PS51021"/>
    </source>
</evidence>
<dbReference type="SUPFAM" id="SSF103657">
    <property type="entry name" value="BAR/IMD domain-like"/>
    <property type="match status" value="1"/>
</dbReference>
<evidence type="ECO:0000313" key="4">
    <source>
        <dbReference type="EMBL" id="KAF2095251.1"/>
    </source>
</evidence>
<keyword evidence="1" id="KW-0175">Coiled coil</keyword>
<evidence type="ECO:0000256" key="1">
    <source>
        <dbReference type="SAM" id="Coils"/>
    </source>
</evidence>
<name>A0A9P4IBJ0_9PEZI</name>
<dbReference type="PROSITE" id="PS51021">
    <property type="entry name" value="BAR"/>
    <property type="match status" value="1"/>
</dbReference>
<feature type="region of interest" description="Disordered" evidence="2">
    <location>
        <begin position="295"/>
        <end position="314"/>
    </location>
</feature>
<proteinExistence type="predicted"/>
<protein>
    <submittedName>
        <fullName evidence="4">BAR-domain-containing protein</fullName>
    </submittedName>
</protein>
<gene>
    <name evidence="4" type="ORF">NA57DRAFT_45060</name>
</gene>
<dbReference type="Gene3D" id="1.20.1270.60">
    <property type="entry name" value="Arfaptin homology (AH) domain/BAR domain"/>
    <property type="match status" value="1"/>
</dbReference>
<feature type="coiled-coil region" evidence="1">
    <location>
        <begin position="126"/>
        <end position="198"/>
    </location>
</feature>
<feature type="region of interest" description="Disordered" evidence="2">
    <location>
        <begin position="232"/>
        <end position="286"/>
    </location>
</feature>
<reference evidence="4" key="1">
    <citation type="journal article" date="2020" name="Stud. Mycol.">
        <title>101 Dothideomycetes genomes: a test case for predicting lifestyles and emergence of pathogens.</title>
        <authorList>
            <person name="Haridas S."/>
            <person name="Albert R."/>
            <person name="Binder M."/>
            <person name="Bloem J."/>
            <person name="Labutti K."/>
            <person name="Salamov A."/>
            <person name="Andreopoulos B."/>
            <person name="Baker S."/>
            <person name="Barry K."/>
            <person name="Bills G."/>
            <person name="Bluhm B."/>
            <person name="Cannon C."/>
            <person name="Castanera R."/>
            <person name="Culley D."/>
            <person name="Daum C."/>
            <person name="Ezra D."/>
            <person name="Gonzalez J."/>
            <person name="Henrissat B."/>
            <person name="Kuo A."/>
            <person name="Liang C."/>
            <person name="Lipzen A."/>
            <person name="Lutzoni F."/>
            <person name="Magnuson J."/>
            <person name="Mondo S."/>
            <person name="Nolan M."/>
            <person name="Ohm R."/>
            <person name="Pangilinan J."/>
            <person name="Park H.-J."/>
            <person name="Ramirez L."/>
            <person name="Alfaro M."/>
            <person name="Sun H."/>
            <person name="Tritt A."/>
            <person name="Yoshinaga Y."/>
            <person name="Zwiers L.-H."/>
            <person name="Turgeon B."/>
            <person name="Goodwin S."/>
            <person name="Spatafora J."/>
            <person name="Crous P."/>
            <person name="Grigoriev I."/>
        </authorList>
    </citation>
    <scope>NUCLEOTIDE SEQUENCE</scope>
    <source>
        <strain evidence="4">CBS 133067</strain>
    </source>
</reference>
<comment type="caution">
    <text evidence="4">The sequence shown here is derived from an EMBL/GenBank/DDBJ whole genome shotgun (WGS) entry which is preliminary data.</text>
</comment>
<accession>A0A9P4IBJ0</accession>
<dbReference type="EMBL" id="ML978132">
    <property type="protein sequence ID" value="KAF2095251.1"/>
    <property type="molecule type" value="Genomic_DNA"/>
</dbReference>
<dbReference type="GO" id="GO:0005737">
    <property type="term" value="C:cytoplasm"/>
    <property type="evidence" value="ECO:0007669"/>
    <property type="project" value="InterPro"/>
</dbReference>
<dbReference type="CDD" id="cd07593">
    <property type="entry name" value="BAR_MUG137_fungi"/>
    <property type="match status" value="1"/>
</dbReference>
<dbReference type="AlphaFoldDB" id="A0A9P4IBJ0"/>
<dbReference type="SMART" id="SM00721">
    <property type="entry name" value="BAR"/>
    <property type="match status" value="1"/>
</dbReference>
<sequence length="417" mass="47625">MNLNKRLDRMKQWAGEKMGGEVKTSTSDEFKALEVEMNLRHDGMERMHKSMTAYVKSVSKRSEGEERDKLLPIGYLGQSMVGHGQDFNHDSEFGNCLIAMGRANENLARKQEAYVAHATSTWLESLERSLAQMKEYQAARKKLEQRRLAYDASLAKMQKAKREDFRFEEELRSQKAKYEEANEEVYRRMEDIKEAESESVADITAFLDSELAFHENCRDILMKVKRDWPAGAGASGLTPARNGRSRSNTAHSYSERFNRVEEEAPPEPRMTIPARMPSRDHSESRVSNVIRPTYNRANTDTNRDYSPAPRISRMPTEPTAMLAGRTNLRPVKRAFRFTDYIACKLRIASRQLHEHGHWSCRKRKEGAPTTTSVKIKEAGATSTANETIYTEHIGDPAGLNEIRCLHISAARMNILFS</sequence>